<protein>
    <recommendedName>
        <fullName evidence="2">Single-stranded DNA-binding protein</fullName>
    </recommendedName>
</protein>
<dbReference type="InterPro" id="IPR011344">
    <property type="entry name" value="ssDNA-bd"/>
</dbReference>
<proteinExistence type="predicted"/>
<feature type="compositionally biased region" description="Polar residues" evidence="3">
    <location>
        <begin position="120"/>
        <end position="142"/>
    </location>
</feature>
<dbReference type="PROSITE" id="PS50935">
    <property type="entry name" value="SSB"/>
    <property type="match status" value="1"/>
</dbReference>
<reference evidence="4 5" key="1">
    <citation type="submission" date="2018-09" db="EMBL/GenBank/DDBJ databases">
        <authorList>
            <person name="Ulbrich M.C."/>
            <person name="Stoner T.H."/>
            <person name="Garlena R.A."/>
            <person name="Russell D.A."/>
            <person name="Pope W.H."/>
            <person name="Jacobs-Sera D."/>
            <person name="Hatfull G.F."/>
        </authorList>
    </citation>
    <scope>NUCLEOTIDE SEQUENCE [LARGE SCALE GENOMIC DNA]</scope>
</reference>
<dbReference type="InterPro" id="IPR000424">
    <property type="entry name" value="Primosome_PriB/ssb"/>
</dbReference>
<dbReference type="SUPFAM" id="SSF50249">
    <property type="entry name" value="Nucleic acid-binding proteins"/>
    <property type="match status" value="1"/>
</dbReference>
<name>A0A3G2KG12_9CAUD</name>
<dbReference type="Proteomes" id="UP000280317">
    <property type="component" value="Segment"/>
</dbReference>
<feature type="compositionally biased region" description="Gly residues" evidence="3">
    <location>
        <begin position="157"/>
        <end position="167"/>
    </location>
</feature>
<dbReference type="GeneID" id="77932237"/>
<evidence type="ECO:0000256" key="2">
    <source>
        <dbReference type="PIRNR" id="PIRNR002070"/>
    </source>
</evidence>
<dbReference type="Gene3D" id="2.40.50.140">
    <property type="entry name" value="Nucleic acid-binding proteins"/>
    <property type="match status" value="1"/>
</dbReference>
<dbReference type="RefSeq" id="YP_010656359.1">
    <property type="nucleotide sequence ID" value="NC_070837.1"/>
</dbReference>
<dbReference type="GO" id="GO:0006260">
    <property type="term" value="P:DNA replication"/>
    <property type="evidence" value="ECO:0007669"/>
    <property type="project" value="InterPro"/>
</dbReference>
<evidence type="ECO:0000313" key="4">
    <source>
        <dbReference type="EMBL" id="AYN57924.1"/>
    </source>
</evidence>
<dbReference type="EMBL" id="MH834612">
    <property type="protein sequence ID" value="AYN57924.1"/>
    <property type="molecule type" value="Genomic_DNA"/>
</dbReference>
<feature type="region of interest" description="Disordered" evidence="3">
    <location>
        <begin position="117"/>
        <end position="173"/>
    </location>
</feature>
<organism evidence="4 5">
    <name type="scientific">Arthrobacter phage Faja</name>
    <dbReference type="NCBI Taxonomy" id="2419957"/>
    <lineage>
        <taxon>Viruses</taxon>
        <taxon>Duplodnaviria</taxon>
        <taxon>Heunggongvirae</taxon>
        <taxon>Uroviricota</taxon>
        <taxon>Caudoviricetes</taxon>
        <taxon>Fajavirus</taxon>
        <taxon>Fajavirus faja</taxon>
    </lineage>
</organism>
<dbReference type="CDD" id="cd04496">
    <property type="entry name" value="SSB_OBF"/>
    <property type="match status" value="1"/>
</dbReference>
<dbReference type="InterPro" id="IPR012340">
    <property type="entry name" value="NA-bd_OB-fold"/>
</dbReference>
<evidence type="ECO:0000256" key="1">
    <source>
        <dbReference type="ARBA" id="ARBA00023125"/>
    </source>
</evidence>
<dbReference type="Pfam" id="PF00436">
    <property type="entry name" value="SSB"/>
    <property type="match status" value="1"/>
</dbReference>
<accession>A0A3G2KG12</accession>
<gene>
    <name evidence="4" type="primary">73</name>
    <name evidence="4" type="ORF">PBI_FAJA_73</name>
</gene>
<dbReference type="NCBIfam" id="TIGR00621">
    <property type="entry name" value="ssb"/>
    <property type="match status" value="1"/>
</dbReference>
<keyword evidence="1 2" id="KW-0238">DNA-binding</keyword>
<dbReference type="PIRSF" id="PIRSF002070">
    <property type="entry name" value="SSB"/>
    <property type="match status" value="1"/>
</dbReference>
<sequence length="173" mass="18788">MANDQPIIITGNLAGDPELRFNPSGSAVANFTIIFNPRRFDKNINSWVKGEPISWRCEAWNQGQLSRAENICNMLKRGDSVVAIGLLETKTWTTKENEPRSRVQVKIDSIGKDLTFHGQAYQSNDAPPANQQSQGWGSNQPAAQDDPWATPPNSGGSPAGTGWGNGPGNEPPF</sequence>
<dbReference type="KEGG" id="vg:77932237"/>
<dbReference type="GO" id="GO:0003697">
    <property type="term" value="F:single-stranded DNA binding"/>
    <property type="evidence" value="ECO:0007669"/>
    <property type="project" value="InterPro"/>
</dbReference>
<keyword evidence="5" id="KW-1185">Reference proteome</keyword>
<evidence type="ECO:0000256" key="3">
    <source>
        <dbReference type="SAM" id="MobiDB-lite"/>
    </source>
</evidence>
<evidence type="ECO:0000313" key="5">
    <source>
        <dbReference type="Proteomes" id="UP000280317"/>
    </source>
</evidence>